<dbReference type="Pfam" id="PF00356">
    <property type="entry name" value="LacI"/>
    <property type="match status" value="1"/>
</dbReference>
<dbReference type="RefSeq" id="WP_386835233.1">
    <property type="nucleotide sequence ID" value="NZ_JBHUNP010000001.1"/>
</dbReference>
<dbReference type="PRINTS" id="PR00036">
    <property type="entry name" value="HTHLACI"/>
</dbReference>
<evidence type="ECO:0000256" key="1">
    <source>
        <dbReference type="ARBA" id="ARBA00022491"/>
    </source>
</evidence>
<keyword evidence="3 7" id="KW-0238">DNA-binding</keyword>
<reference evidence="8" key="1">
    <citation type="journal article" date="2019" name="Int. J. Syst. Evol. Microbiol.">
        <title>The Global Catalogue of Microorganisms (GCM) 10K type strain sequencing project: providing services to taxonomists for standard genome sequencing and annotation.</title>
        <authorList>
            <consortium name="The Broad Institute Genomics Platform"/>
            <consortium name="The Broad Institute Genome Sequencing Center for Infectious Disease"/>
            <person name="Wu L."/>
            <person name="Ma J."/>
        </authorList>
    </citation>
    <scope>NUCLEOTIDE SEQUENCE [LARGE SCALE GENOMIC DNA]</scope>
    <source>
        <strain evidence="8">CCM 7427</strain>
    </source>
</reference>
<dbReference type="PROSITE" id="PS50943">
    <property type="entry name" value="HTH_CROC1"/>
    <property type="match status" value="1"/>
</dbReference>
<keyword evidence="4" id="KW-0804">Transcription</keyword>
<dbReference type="PROSITE" id="PS50932">
    <property type="entry name" value="HTH_LACI_2"/>
    <property type="match status" value="1"/>
</dbReference>
<dbReference type="PANTHER" id="PTHR30146:SF148">
    <property type="entry name" value="HTH-TYPE TRANSCRIPTIONAL REPRESSOR PURR-RELATED"/>
    <property type="match status" value="1"/>
</dbReference>
<dbReference type="InterPro" id="IPR028082">
    <property type="entry name" value="Peripla_BP_I"/>
</dbReference>
<dbReference type="SUPFAM" id="SSF47413">
    <property type="entry name" value="lambda repressor-like DNA-binding domains"/>
    <property type="match status" value="1"/>
</dbReference>
<comment type="caution">
    <text evidence="7">The sequence shown here is derived from an EMBL/GenBank/DDBJ whole genome shotgun (WGS) entry which is preliminary data.</text>
</comment>
<name>A0ABW5QPM0_9HYPH</name>
<protein>
    <submittedName>
        <fullName evidence="7">LacI family DNA-binding transcriptional regulator</fullName>
    </submittedName>
</protein>
<dbReference type="SUPFAM" id="SSF53822">
    <property type="entry name" value="Periplasmic binding protein-like I"/>
    <property type="match status" value="1"/>
</dbReference>
<dbReference type="Proteomes" id="UP001597521">
    <property type="component" value="Unassembled WGS sequence"/>
</dbReference>
<dbReference type="InterPro" id="IPR000843">
    <property type="entry name" value="HTH_LacI"/>
</dbReference>
<evidence type="ECO:0000259" key="6">
    <source>
        <dbReference type="PROSITE" id="PS50943"/>
    </source>
</evidence>
<keyword evidence="2" id="KW-0805">Transcription regulation</keyword>
<organism evidence="7 8">
    <name type="scientific">Devosia albogilva</name>
    <dbReference type="NCBI Taxonomy" id="429726"/>
    <lineage>
        <taxon>Bacteria</taxon>
        <taxon>Pseudomonadati</taxon>
        <taxon>Pseudomonadota</taxon>
        <taxon>Alphaproteobacteria</taxon>
        <taxon>Hyphomicrobiales</taxon>
        <taxon>Devosiaceae</taxon>
        <taxon>Devosia</taxon>
    </lineage>
</organism>
<feature type="domain" description="HTH cro/C1-type" evidence="6">
    <location>
        <begin position="5"/>
        <end position="29"/>
    </location>
</feature>
<proteinExistence type="predicted"/>
<dbReference type="InterPro" id="IPR046335">
    <property type="entry name" value="LacI/GalR-like_sensor"/>
</dbReference>
<evidence type="ECO:0000313" key="7">
    <source>
        <dbReference type="EMBL" id="MFD2649648.1"/>
    </source>
</evidence>
<evidence type="ECO:0000313" key="8">
    <source>
        <dbReference type="Proteomes" id="UP001597521"/>
    </source>
</evidence>
<dbReference type="GO" id="GO:0003677">
    <property type="term" value="F:DNA binding"/>
    <property type="evidence" value="ECO:0007669"/>
    <property type="project" value="UniProtKB-KW"/>
</dbReference>
<dbReference type="EMBL" id="JBHUNP010000001">
    <property type="protein sequence ID" value="MFD2649648.1"/>
    <property type="molecule type" value="Genomic_DNA"/>
</dbReference>
<dbReference type="InterPro" id="IPR001387">
    <property type="entry name" value="Cro/C1-type_HTH"/>
</dbReference>
<gene>
    <name evidence="7" type="ORF">ACFSX5_17815</name>
</gene>
<evidence type="ECO:0000256" key="2">
    <source>
        <dbReference type="ARBA" id="ARBA00023015"/>
    </source>
</evidence>
<dbReference type="Gene3D" id="1.10.260.40">
    <property type="entry name" value="lambda repressor-like DNA-binding domains"/>
    <property type="match status" value="1"/>
</dbReference>
<dbReference type="PANTHER" id="PTHR30146">
    <property type="entry name" value="LACI-RELATED TRANSCRIPTIONAL REPRESSOR"/>
    <property type="match status" value="1"/>
</dbReference>
<accession>A0ABW5QPM0</accession>
<evidence type="ECO:0000256" key="3">
    <source>
        <dbReference type="ARBA" id="ARBA00023125"/>
    </source>
</evidence>
<dbReference type="InterPro" id="IPR010982">
    <property type="entry name" value="Lambda_DNA-bd_dom_sf"/>
</dbReference>
<dbReference type="CDD" id="cd06267">
    <property type="entry name" value="PBP1_LacI_sugar_binding-like"/>
    <property type="match status" value="1"/>
</dbReference>
<evidence type="ECO:0000259" key="5">
    <source>
        <dbReference type="PROSITE" id="PS50932"/>
    </source>
</evidence>
<evidence type="ECO:0000256" key="4">
    <source>
        <dbReference type="ARBA" id="ARBA00023163"/>
    </source>
</evidence>
<keyword evidence="1" id="KW-0678">Repressor</keyword>
<dbReference type="CDD" id="cd01392">
    <property type="entry name" value="HTH_LacI"/>
    <property type="match status" value="1"/>
</dbReference>
<keyword evidence="8" id="KW-1185">Reference proteome</keyword>
<dbReference type="Pfam" id="PF13377">
    <property type="entry name" value="Peripla_BP_3"/>
    <property type="match status" value="1"/>
</dbReference>
<dbReference type="SMART" id="SM00354">
    <property type="entry name" value="HTH_LACI"/>
    <property type="match status" value="1"/>
</dbReference>
<sequence>MVHHRRLTQKDIARLAGVSQATVSLVLNGSPENANRIPADTRERVLKVIRETGYVADPVARRMVKGLNRILGVFTYEPAFPSAQADFFTPFLLGIEEAAQELGYDLLLLTGAGAPRRIFGENVRLRLADGCIILGRQFDREELRRLVGGDFPFVAVGRRDDAGGPVPYVGGDYAPATAALVSQARSLGHQRIAYVGLNEGAESTVDRWIGFEQALDGGDLVYSRFAVAQPPDETLDGIIAAGATCVFVTELADAIAIDSVARQRGIRVPADLSVVVLGNHIRAEEPGRRFTSFSIPREAMGRAATSMLVRRVEDNAPVEQVLLDCPILEGETLGPVSSQPVRNT</sequence>
<feature type="domain" description="HTH lacI-type" evidence="5">
    <location>
        <begin position="7"/>
        <end position="65"/>
    </location>
</feature>
<dbReference type="Gene3D" id="3.40.50.2300">
    <property type="match status" value="2"/>
</dbReference>